<dbReference type="Gene3D" id="3.30.1150.10">
    <property type="match status" value="1"/>
</dbReference>
<sequence length="308" mass="31866">MTAATREREFPTAWLGSVLLHGALIAAALVSWNSRDMQGGTVVPVKIITNASQTDLRPAIEAPAEQTAQTESPVPDAPLETVAPIPDPAPPTPAPAPTPAPKTPPQKTAPAPTPAPKAPPQKATPTPAPKAPPQKATPTPAPKAPAPKAPAQKRPAEKTEDSLDLDALANSLAKMRPSGGSRSSAQKGQNRPETAREARPNAGEGMAASSIPGLQERLEDVWNPNCTVEGGRDVRVRVTFVVGPGGVIDRENPPTAGGLENSSNPVVRVAAERAIRAVRQAAPLTMVPRSNYGKPITANFDPTKGCAG</sequence>
<evidence type="ECO:0000256" key="2">
    <source>
        <dbReference type="SAM" id="Phobius"/>
    </source>
</evidence>
<dbReference type="PRINTS" id="PR01217">
    <property type="entry name" value="PRICHEXTENSN"/>
</dbReference>
<feature type="transmembrane region" description="Helical" evidence="2">
    <location>
        <begin position="12"/>
        <end position="32"/>
    </location>
</feature>
<evidence type="ECO:0000256" key="1">
    <source>
        <dbReference type="SAM" id="MobiDB-lite"/>
    </source>
</evidence>
<feature type="compositionally biased region" description="Pro residues" evidence="1">
    <location>
        <begin position="85"/>
        <end position="104"/>
    </location>
</feature>
<protein>
    <submittedName>
        <fullName evidence="3">Energy transducer TonB</fullName>
    </submittedName>
</protein>
<proteinExistence type="predicted"/>
<gene>
    <name evidence="3" type="ORF">ACFSC0_04900</name>
</gene>
<name>A0ABW4MYY8_9CAUL</name>
<comment type="caution">
    <text evidence="3">The sequence shown here is derived from an EMBL/GenBank/DDBJ whole genome shotgun (WGS) entry which is preliminary data.</text>
</comment>
<dbReference type="Proteomes" id="UP001597237">
    <property type="component" value="Unassembled WGS sequence"/>
</dbReference>
<feature type="compositionally biased region" description="Pro residues" evidence="1">
    <location>
        <begin position="139"/>
        <end position="148"/>
    </location>
</feature>
<dbReference type="EMBL" id="JBHUEY010000001">
    <property type="protein sequence ID" value="MFD1782723.1"/>
    <property type="molecule type" value="Genomic_DNA"/>
</dbReference>
<feature type="compositionally biased region" description="Polar residues" evidence="1">
    <location>
        <begin position="180"/>
        <end position="192"/>
    </location>
</feature>
<evidence type="ECO:0000313" key="4">
    <source>
        <dbReference type="Proteomes" id="UP001597237"/>
    </source>
</evidence>
<reference evidence="4" key="1">
    <citation type="journal article" date="2019" name="Int. J. Syst. Evol. Microbiol.">
        <title>The Global Catalogue of Microorganisms (GCM) 10K type strain sequencing project: providing services to taxonomists for standard genome sequencing and annotation.</title>
        <authorList>
            <consortium name="The Broad Institute Genomics Platform"/>
            <consortium name="The Broad Institute Genome Sequencing Center for Infectious Disease"/>
            <person name="Wu L."/>
            <person name="Ma J."/>
        </authorList>
    </citation>
    <scope>NUCLEOTIDE SEQUENCE [LARGE SCALE GENOMIC DNA]</scope>
    <source>
        <strain evidence="4">DFY28</strain>
    </source>
</reference>
<keyword evidence="2" id="KW-0472">Membrane</keyword>
<organism evidence="3 4">
    <name type="scientific">Phenylobacterium terrae</name>
    <dbReference type="NCBI Taxonomy" id="2665495"/>
    <lineage>
        <taxon>Bacteria</taxon>
        <taxon>Pseudomonadati</taxon>
        <taxon>Pseudomonadota</taxon>
        <taxon>Alphaproteobacteria</taxon>
        <taxon>Caulobacterales</taxon>
        <taxon>Caulobacteraceae</taxon>
        <taxon>Phenylobacterium</taxon>
    </lineage>
</organism>
<feature type="region of interest" description="Disordered" evidence="1">
    <location>
        <begin position="63"/>
        <end position="213"/>
    </location>
</feature>
<keyword evidence="2" id="KW-0812">Transmembrane</keyword>
<accession>A0ABW4MYY8</accession>
<keyword evidence="2" id="KW-1133">Transmembrane helix</keyword>
<evidence type="ECO:0000313" key="3">
    <source>
        <dbReference type="EMBL" id="MFD1782723.1"/>
    </source>
</evidence>
<dbReference type="RefSeq" id="WP_377282397.1">
    <property type="nucleotide sequence ID" value="NZ_JBHRSI010000006.1"/>
</dbReference>
<keyword evidence="4" id="KW-1185">Reference proteome</keyword>